<evidence type="ECO:0000313" key="2">
    <source>
        <dbReference type="EMBL" id="KAK9107121.1"/>
    </source>
</evidence>
<feature type="region of interest" description="Disordered" evidence="1">
    <location>
        <begin position="99"/>
        <end position="144"/>
    </location>
</feature>
<comment type="caution">
    <text evidence="2">The sequence shown here is derived from an EMBL/GenBank/DDBJ whole genome shotgun (WGS) entry which is preliminary data.</text>
</comment>
<keyword evidence="3" id="KW-1185">Reference proteome</keyword>
<dbReference type="AlphaFoldDB" id="A0AAP0F8D8"/>
<feature type="region of interest" description="Disordered" evidence="1">
    <location>
        <begin position="1"/>
        <end position="41"/>
    </location>
</feature>
<evidence type="ECO:0000256" key="1">
    <source>
        <dbReference type="SAM" id="MobiDB-lite"/>
    </source>
</evidence>
<dbReference type="Proteomes" id="UP001420932">
    <property type="component" value="Unassembled WGS sequence"/>
</dbReference>
<dbReference type="EMBL" id="JBBNAF010000010">
    <property type="protein sequence ID" value="KAK9107121.1"/>
    <property type="molecule type" value="Genomic_DNA"/>
</dbReference>
<reference evidence="2 3" key="1">
    <citation type="submission" date="2024-01" db="EMBL/GenBank/DDBJ databases">
        <title>Genome assemblies of Stephania.</title>
        <authorList>
            <person name="Yang L."/>
        </authorList>
    </citation>
    <scope>NUCLEOTIDE SEQUENCE [LARGE SCALE GENOMIC DNA]</scope>
    <source>
        <strain evidence="2">YNDBR</strain>
        <tissue evidence="2">Leaf</tissue>
    </source>
</reference>
<proteinExistence type="predicted"/>
<evidence type="ECO:0000313" key="3">
    <source>
        <dbReference type="Proteomes" id="UP001420932"/>
    </source>
</evidence>
<organism evidence="2 3">
    <name type="scientific">Stephania yunnanensis</name>
    <dbReference type="NCBI Taxonomy" id="152371"/>
    <lineage>
        <taxon>Eukaryota</taxon>
        <taxon>Viridiplantae</taxon>
        <taxon>Streptophyta</taxon>
        <taxon>Embryophyta</taxon>
        <taxon>Tracheophyta</taxon>
        <taxon>Spermatophyta</taxon>
        <taxon>Magnoliopsida</taxon>
        <taxon>Ranunculales</taxon>
        <taxon>Menispermaceae</taxon>
        <taxon>Menispermoideae</taxon>
        <taxon>Cissampelideae</taxon>
        <taxon>Stephania</taxon>
    </lineage>
</organism>
<gene>
    <name evidence="2" type="ORF">Syun_023132</name>
</gene>
<name>A0AAP0F8D8_9MAGN</name>
<accession>A0AAP0F8D8</accession>
<protein>
    <submittedName>
        <fullName evidence="2">Uncharacterized protein</fullName>
    </submittedName>
</protein>
<sequence>MVSSSNKNQLPHPLPPLTPNTSTHSPHSLPPLTPNTSTHSLSSQCFSFLSHSQSLTVSLSHSPHPLSPPDCSLPLLSAHLSHSRASLPRLTTAASALAGDRTRDAGGSRQPEVRSPFGWPRPSRRRKSRGGEEGRRRSHTLSLSREHSDTLPLLTVCSPSAHGFSSLSLCFCCLFVTLVTCACGCRDKDRPWATSGDPPESKTSRNNPPHGPCKVFVVYIQQTRFLLGVDPLAGNDPHWRRHRRTTRTGTCRGPHQNSYVGPTTLKVTKNSFIGAKEPIFHVMCTLEARRKPPSPAVLPVEPRPLKVVEVSLNIS</sequence>